<comment type="caution">
    <text evidence="2">The sequence shown here is derived from an EMBL/GenBank/DDBJ whole genome shotgun (WGS) entry which is preliminary data.</text>
</comment>
<keyword evidence="2" id="KW-0808">Transferase</keyword>
<dbReference type="Gene3D" id="3.40.50.300">
    <property type="entry name" value="P-loop containing nucleotide triphosphate hydrolases"/>
    <property type="match status" value="1"/>
</dbReference>
<dbReference type="SUPFAM" id="SSF52540">
    <property type="entry name" value="P-loop containing nucleoside triphosphate hydrolases"/>
    <property type="match status" value="1"/>
</dbReference>
<proteinExistence type="predicted"/>
<keyword evidence="2" id="KW-0418">Kinase</keyword>
<organism evidence="2 3">
    <name type="scientific">Nostocoides vanveenii</name>
    <dbReference type="NCBI Taxonomy" id="330835"/>
    <lineage>
        <taxon>Bacteria</taxon>
        <taxon>Bacillati</taxon>
        <taxon>Actinomycetota</taxon>
        <taxon>Actinomycetes</taxon>
        <taxon>Micrococcales</taxon>
        <taxon>Intrasporangiaceae</taxon>
        <taxon>Nostocoides</taxon>
    </lineage>
</organism>
<dbReference type="InterPro" id="IPR006083">
    <property type="entry name" value="PRK/URK"/>
</dbReference>
<protein>
    <submittedName>
        <fullName evidence="2">Uridine kinase</fullName>
    </submittedName>
</protein>
<evidence type="ECO:0000313" key="3">
    <source>
        <dbReference type="Proteomes" id="UP001501475"/>
    </source>
</evidence>
<dbReference type="EMBL" id="BAAAPN010000017">
    <property type="protein sequence ID" value="GAA1748542.1"/>
    <property type="molecule type" value="Genomic_DNA"/>
</dbReference>
<accession>A0ABP4W9D4</accession>
<dbReference type="Proteomes" id="UP001501475">
    <property type="component" value="Unassembled WGS sequence"/>
</dbReference>
<dbReference type="GO" id="GO:0016301">
    <property type="term" value="F:kinase activity"/>
    <property type="evidence" value="ECO:0007669"/>
    <property type="project" value="UniProtKB-KW"/>
</dbReference>
<dbReference type="RefSeq" id="WP_344061993.1">
    <property type="nucleotide sequence ID" value="NZ_BAAAPN010000017.1"/>
</dbReference>
<evidence type="ECO:0000259" key="1">
    <source>
        <dbReference type="Pfam" id="PF00485"/>
    </source>
</evidence>
<dbReference type="Pfam" id="PF00485">
    <property type="entry name" value="PRK"/>
    <property type="match status" value="1"/>
</dbReference>
<feature type="domain" description="Phosphoribulokinase/uridine kinase" evidence="1">
    <location>
        <begin position="12"/>
        <end position="158"/>
    </location>
</feature>
<evidence type="ECO:0000313" key="2">
    <source>
        <dbReference type="EMBL" id="GAA1748542.1"/>
    </source>
</evidence>
<keyword evidence="3" id="KW-1185">Reference proteome</keyword>
<name>A0ABP4W9D4_9MICO</name>
<reference evidence="3" key="1">
    <citation type="journal article" date="2019" name="Int. J. Syst. Evol. Microbiol.">
        <title>The Global Catalogue of Microorganisms (GCM) 10K type strain sequencing project: providing services to taxonomists for standard genome sequencing and annotation.</title>
        <authorList>
            <consortium name="The Broad Institute Genomics Platform"/>
            <consortium name="The Broad Institute Genome Sequencing Center for Infectious Disease"/>
            <person name="Wu L."/>
            <person name="Ma J."/>
        </authorList>
    </citation>
    <scope>NUCLEOTIDE SEQUENCE [LARGE SCALE GENOMIC DNA]</scope>
    <source>
        <strain evidence="3">JCM 15591</strain>
    </source>
</reference>
<sequence>MTNGDLRARVVLLSGPSGAGKSRLAGKLHTAYGWPIVRLDDFYRDHDDPRLPHSAALGGAVDWDHSDSWNRDAAAAALAELVDTGVTQTPIYDLGQSRTVGQSETTCRPTDLILAEGIFAAELVSPLRESGLLHSAWCVRNHRVLTAVRRFARDLKERRKPPLLLARRGVELMRREPRVVARAQRLGAAPATAREVERSLTRG</sequence>
<gene>
    <name evidence="2" type="ORF">GCM10009810_06340</name>
</gene>
<dbReference type="InterPro" id="IPR027417">
    <property type="entry name" value="P-loop_NTPase"/>
</dbReference>